<keyword evidence="2" id="KW-0812">Transmembrane</keyword>
<feature type="transmembrane region" description="Helical" evidence="2">
    <location>
        <begin position="125"/>
        <end position="147"/>
    </location>
</feature>
<feature type="compositionally biased region" description="Basic and acidic residues" evidence="1">
    <location>
        <begin position="29"/>
        <end position="51"/>
    </location>
</feature>
<feature type="region of interest" description="Disordered" evidence="1">
    <location>
        <begin position="255"/>
        <end position="277"/>
    </location>
</feature>
<proteinExistence type="predicted"/>
<feature type="region of interest" description="Disordered" evidence="1">
    <location>
        <begin position="26"/>
        <end position="118"/>
    </location>
</feature>
<reference evidence="3 4" key="1">
    <citation type="journal article" date="2019" name="Int. J. Syst. Evol. Microbiol.">
        <title>The Global Catalogue of Microorganisms (GCM) 10K type strain sequencing project: providing services to taxonomists for standard genome sequencing and annotation.</title>
        <authorList>
            <consortium name="The Broad Institute Genomics Platform"/>
            <consortium name="The Broad Institute Genome Sequencing Center for Infectious Disease"/>
            <person name="Wu L."/>
            <person name="Ma J."/>
        </authorList>
    </citation>
    <scope>NUCLEOTIDE SEQUENCE [LARGE SCALE GENOMIC DNA]</scope>
    <source>
        <strain evidence="3 4">XZYJT29</strain>
    </source>
</reference>
<feature type="compositionally biased region" description="Basic and acidic residues" evidence="1">
    <location>
        <begin position="256"/>
        <end position="266"/>
    </location>
</feature>
<name>A0ABD5Y181_9EURY</name>
<dbReference type="EMBL" id="JBHTAS010000001">
    <property type="protein sequence ID" value="MFC7139475.1"/>
    <property type="molecule type" value="Genomic_DNA"/>
</dbReference>
<dbReference type="GeneID" id="78819731"/>
<evidence type="ECO:0008006" key="5">
    <source>
        <dbReference type="Google" id="ProtNLM"/>
    </source>
</evidence>
<feature type="compositionally biased region" description="Acidic residues" evidence="1">
    <location>
        <begin position="52"/>
        <end position="71"/>
    </location>
</feature>
<gene>
    <name evidence="3" type="ORF">ACFQMA_06430</name>
</gene>
<evidence type="ECO:0000313" key="3">
    <source>
        <dbReference type="EMBL" id="MFC7139475.1"/>
    </source>
</evidence>
<keyword evidence="2" id="KW-0472">Membrane</keyword>
<keyword evidence="2" id="KW-1133">Transmembrane helix</keyword>
<organism evidence="3 4">
    <name type="scientific">Halosimplex aquaticum</name>
    <dbReference type="NCBI Taxonomy" id="3026162"/>
    <lineage>
        <taxon>Archaea</taxon>
        <taxon>Methanobacteriati</taxon>
        <taxon>Methanobacteriota</taxon>
        <taxon>Stenosarchaea group</taxon>
        <taxon>Halobacteria</taxon>
        <taxon>Halobacteriales</taxon>
        <taxon>Haloarculaceae</taxon>
        <taxon>Halosimplex</taxon>
    </lineage>
</organism>
<sequence length="277" mass="28916">MGKTLLGIDLDESPVGGFVERLLSEEELEKLTDGGRGPRDETGASGRRDTDEPTDDLDGTDLVDDAVDADDGPGGRIPVGTSAGSSAGADTPSPGDERPVGGRVPSPGAEDTDEEGGWKEKLKPILLKGSIALAVLAVVGFLAYRYLGKAKKVASDKLGSDDEQSGSPSPENVTGDVPEARRRAKAPSRDREEYADRPVDETVRHAQEASDSGSDRDHEDEGPSAPRTAPQTRNDSDVGALVGLAALAVVAAAVRKFGEDPPRDPLVDGPADDRDDE</sequence>
<evidence type="ECO:0000256" key="1">
    <source>
        <dbReference type="SAM" id="MobiDB-lite"/>
    </source>
</evidence>
<comment type="caution">
    <text evidence="3">The sequence shown here is derived from an EMBL/GenBank/DDBJ whole genome shotgun (WGS) entry which is preliminary data.</text>
</comment>
<accession>A0ABD5Y181</accession>
<evidence type="ECO:0000313" key="4">
    <source>
        <dbReference type="Proteomes" id="UP001596432"/>
    </source>
</evidence>
<feature type="region of interest" description="Disordered" evidence="1">
    <location>
        <begin position="153"/>
        <end position="237"/>
    </location>
</feature>
<keyword evidence="4" id="KW-1185">Reference proteome</keyword>
<feature type="compositionally biased region" description="Basic and acidic residues" evidence="1">
    <location>
        <begin position="187"/>
        <end position="221"/>
    </location>
</feature>
<evidence type="ECO:0000256" key="2">
    <source>
        <dbReference type="SAM" id="Phobius"/>
    </source>
</evidence>
<dbReference type="Proteomes" id="UP001596432">
    <property type="component" value="Unassembled WGS sequence"/>
</dbReference>
<protein>
    <recommendedName>
        <fullName evidence="5">MYXO-CTERM domain-containing protein</fullName>
    </recommendedName>
</protein>
<dbReference type="AlphaFoldDB" id="A0ABD5Y181"/>
<dbReference type="RefSeq" id="WP_274325062.1">
    <property type="nucleotide sequence ID" value="NZ_CP118158.1"/>
</dbReference>